<dbReference type="OrthoDB" id="407355at2759"/>
<evidence type="ECO:0000256" key="5">
    <source>
        <dbReference type="ARBA" id="ARBA00022475"/>
    </source>
</evidence>
<dbReference type="GO" id="GO:0005886">
    <property type="term" value="C:plasma membrane"/>
    <property type="evidence" value="ECO:0007669"/>
    <property type="project" value="UniProtKB-SubCell"/>
</dbReference>
<feature type="signal peptide" evidence="22">
    <location>
        <begin position="1"/>
        <end position="16"/>
    </location>
</feature>
<dbReference type="PANTHER" id="PTHR10587:SF98">
    <property type="entry name" value="CHITIN DEACETYLASE"/>
    <property type="match status" value="1"/>
</dbReference>
<comment type="subcellular location">
    <subcellularLocation>
        <location evidence="3">Cell membrane</location>
        <topology evidence="3">Lipid-anchor</topology>
        <topology evidence="3">GPI-anchor</topology>
    </subcellularLocation>
    <subcellularLocation>
        <location evidence="2">Secreted</location>
        <location evidence="2">Cell wall</location>
    </subcellularLocation>
</comment>
<evidence type="ECO:0000256" key="10">
    <source>
        <dbReference type="ARBA" id="ARBA00022729"/>
    </source>
</evidence>
<evidence type="ECO:0000256" key="18">
    <source>
        <dbReference type="ARBA" id="ARBA00023316"/>
    </source>
</evidence>
<evidence type="ECO:0000256" key="8">
    <source>
        <dbReference type="ARBA" id="ARBA00022622"/>
    </source>
</evidence>
<feature type="domain" description="NodB homology" evidence="23">
    <location>
        <begin position="144"/>
        <end position="337"/>
    </location>
</feature>
<dbReference type="PROSITE" id="PS51677">
    <property type="entry name" value="NODB"/>
    <property type="match status" value="1"/>
</dbReference>
<dbReference type="GO" id="GO:0071555">
    <property type="term" value="P:cell wall organization"/>
    <property type="evidence" value="ECO:0007669"/>
    <property type="project" value="UniProtKB-KW"/>
</dbReference>
<evidence type="ECO:0000256" key="7">
    <source>
        <dbReference type="ARBA" id="ARBA00022525"/>
    </source>
</evidence>
<evidence type="ECO:0000256" key="2">
    <source>
        <dbReference type="ARBA" id="ARBA00004191"/>
    </source>
</evidence>
<dbReference type="EMBL" id="JAEPQZ010000012">
    <property type="protein sequence ID" value="KAG2174819.1"/>
    <property type="molecule type" value="Genomic_DNA"/>
</dbReference>
<reference evidence="24" key="1">
    <citation type="submission" date="2020-12" db="EMBL/GenBank/DDBJ databases">
        <title>Metabolic potential, ecology and presence of endohyphal bacteria is reflected in genomic diversity of Mucoromycotina.</title>
        <authorList>
            <person name="Muszewska A."/>
            <person name="Okrasinska A."/>
            <person name="Steczkiewicz K."/>
            <person name="Drgas O."/>
            <person name="Orlowska M."/>
            <person name="Perlinska-Lenart U."/>
            <person name="Aleksandrzak-Piekarczyk T."/>
            <person name="Szatraj K."/>
            <person name="Zielenkiewicz U."/>
            <person name="Pilsyk S."/>
            <person name="Malc E."/>
            <person name="Mieczkowski P."/>
            <person name="Kruszewska J.S."/>
            <person name="Biernat P."/>
            <person name="Pawlowska J."/>
        </authorList>
    </citation>
    <scope>NUCLEOTIDE SEQUENCE</scope>
    <source>
        <strain evidence="24">WA0000067209</strain>
    </source>
</reference>
<dbReference type="SUPFAM" id="SSF88713">
    <property type="entry name" value="Glycoside hydrolase/deacetylase"/>
    <property type="match status" value="1"/>
</dbReference>
<keyword evidence="11" id="KW-0378">Hydrolase</keyword>
<dbReference type="GO" id="GO:0004099">
    <property type="term" value="F:chitin deacetylase activity"/>
    <property type="evidence" value="ECO:0007669"/>
    <property type="project" value="UniProtKB-EC"/>
</dbReference>
<comment type="caution">
    <text evidence="24">The sequence shown here is derived from an EMBL/GenBank/DDBJ whole genome shotgun (WGS) entry which is preliminary data.</text>
</comment>
<evidence type="ECO:0000256" key="17">
    <source>
        <dbReference type="ARBA" id="ARBA00023288"/>
    </source>
</evidence>
<organism evidence="24 25">
    <name type="scientific">Mortierella isabellina</name>
    <name type="common">Filamentous fungus</name>
    <name type="synonym">Umbelopsis isabellina</name>
    <dbReference type="NCBI Taxonomy" id="91625"/>
    <lineage>
        <taxon>Eukaryota</taxon>
        <taxon>Fungi</taxon>
        <taxon>Fungi incertae sedis</taxon>
        <taxon>Mucoromycota</taxon>
        <taxon>Mucoromycotina</taxon>
        <taxon>Umbelopsidomycetes</taxon>
        <taxon>Umbelopsidales</taxon>
        <taxon>Umbelopsidaceae</taxon>
        <taxon>Umbelopsis</taxon>
    </lineage>
</organism>
<evidence type="ECO:0000256" key="12">
    <source>
        <dbReference type="ARBA" id="ARBA00023024"/>
    </source>
</evidence>
<evidence type="ECO:0000256" key="16">
    <source>
        <dbReference type="ARBA" id="ARBA00023285"/>
    </source>
</evidence>
<evidence type="ECO:0000313" key="25">
    <source>
        <dbReference type="Proteomes" id="UP000654370"/>
    </source>
</evidence>
<evidence type="ECO:0000256" key="4">
    <source>
        <dbReference type="ARBA" id="ARBA00010973"/>
    </source>
</evidence>
<keyword evidence="6" id="KW-0134">Cell wall</keyword>
<feature type="chain" id="PRO_5034354735" description="chitin deacetylase" evidence="22">
    <location>
        <begin position="17"/>
        <end position="403"/>
    </location>
</feature>
<keyword evidence="18" id="KW-0961">Cell wall biogenesis/degradation</keyword>
<evidence type="ECO:0000256" key="21">
    <source>
        <dbReference type="ARBA" id="ARBA00048494"/>
    </source>
</evidence>
<evidence type="ECO:0000256" key="11">
    <source>
        <dbReference type="ARBA" id="ARBA00022801"/>
    </source>
</evidence>
<dbReference type="Pfam" id="PF01522">
    <property type="entry name" value="Polysacc_deac_1"/>
    <property type="match status" value="1"/>
</dbReference>
<keyword evidence="5" id="KW-1003">Cell membrane</keyword>
<dbReference type="EC" id="3.5.1.41" evidence="20"/>
<evidence type="ECO:0000256" key="9">
    <source>
        <dbReference type="ARBA" id="ARBA00022723"/>
    </source>
</evidence>
<keyword evidence="12" id="KW-0146">Chitin degradation</keyword>
<keyword evidence="14" id="KW-0325">Glycoprotein</keyword>
<protein>
    <recommendedName>
        <fullName evidence="20">chitin deacetylase</fullName>
        <ecNumber evidence="20">3.5.1.41</ecNumber>
    </recommendedName>
</protein>
<evidence type="ECO:0000259" key="23">
    <source>
        <dbReference type="PROSITE" id="PS51677"/>
    </source>
</evidence>
<evidence type="ECO:0000256" key="19">
    <source>
        <dbReference type="ARBA" id="ARBA00023326"/>
    </source>
</evidence>
<evidence type="ECO:0000256" key="1">
    <source>
        <dbReference type="ARBA" id="ARBA00001941"/>
    </source>
</evidence>
<dbReference type="GO" id="GO:0098552">
    <property type="term" value="C:side of membrane"/>
    <property type="evidence" value="ECO:0007669"/>
    <property type="project" value="UniProtKB-KW"/>
</dbReference>
<gene>
    <name evidence="24" type="ORF">INT43_005881</name>
</gene>
<dbReference type="Gene3D" id="3.20.20.370">
    <property type="entry name" value="Glycoside hydrolase/deacetylase"/>
    <property type="match status" value="1"/>
</dbReference>
<dbReference type="FunFam" id="3.20.20.370:FF:000004">
    <property type="entry name" value="Related to Chitin deacetylase"/>
    <property type="match status" value="1"/>
</dbReference>
<dbReference type="GO" id="GO:0046872">
    <property type="term" value="F:metal ion binding"/>
    <property type="evidence" value="ECO:0007669"/>
    <property type="project" value="UniProtKB-KW"/>
</dbReference>
<dbReference type="PANTHER" id="PTHR10587">
    <property type="entry name" value="GLYCOSYL TRANSFERASE-RELATED"/>
    <property type="match status" value="1"/>
</dbReference>
<keyword evidence="9" id="KW-0479">Metal-binding</keyword>
<proteinExistence type="inferred from homology"/>
<dbReference type="InterPro" id="IPR050248">
    <property type="entry name" value="Polysacc_deacetylase_ArnD"/>
</dbReference>
<sequence>MYGIIASSVLFATASAVVTNYTSVVDPTNIKLPDIPQTTASTFQAACAWTAPPVPIAASDWPTSWQPATSNGMNGTAEFQALYNSIDWTHAPQITPRTLSSPGVLNTAGYDLVNDPDCWWTATRCVTPKNSQVLKDIFACEEPETLGLTYDDGPNCTHDGFYDFLQQQNLKASMFYIGSNVYDWPYQAQRGVKDGHHIAVHTWSHPMITTMDNQNVLAELYYATKMIKHITGLTPLYWRPPLGDIDDRVRWIATQLNLTAIIWNLDTNDWAAGTTVTVEQVQQNYKNFVSMGANGTFANRGNIILSHELNNLTMSVAESFIPQFKQAYKHVVDVATCMNITNPYVENSVTFPVFTSSAATSGGSGPSGPSGSSGTSGSSSVASSIHINTALIVAALIACLFQV</sequence>
<comment type="similarity">
    <text evidence="4">Belongs to the polysaccharide deacetylase family.</text>
</comment>
<dbReference type="GO" id="GO:0006032">
    <property type="term" value="P:chitin catabolic process"/>
    <property type="evidence" value="ECO:0007669"/>
    <property type="project" value="UniProtKB-KW"/>
</dbReference>
<keyword evidence="8" id="KW-0336">GPI-anchor</keyword>
<name>A0A8H7UCT3_MORIS</name>
<dbReference type="AlphaFoldDB" id="A0A8H7UCT3"/>
<dbReference type="GO" id="GO:0009272">
    <property type="term" value="P:fungal-type cell wall biogenesis"/>
    <property type="evidence" value="ECO:0007669"/>
    <property type="project" value="UniProtKB-ARBA"/>
</dbReference>
<keyword evidence="19" id="KW-0624">Polysaccharide degradation</keyword>
<keyword evidence="15" id="KW-0119">Carbohydrate metabolism</keyword>
<dbReference type="InterPro" id="IPR011330">
    <property type="entry name" value="Glyco_hydro/deAcase_b/a-brl"/>
</dbReference>
<evidence type="ECO:0000256" key="14">
    <source>
        <dbReference type="ARBA" id="ARBA00023180"/>
    </source>
</evidence>
<keyword evidence="25" id="KW-1185">Reference proteome</keyword>
<dbReference type="GO" id="GO:0000272">
    <property type="term" value="P:polysaccharide catabolic process"/>
    <property type="evidence" value="ECO:0007669"/>
    <property type="project" value="UniProtKB-KW"/>
</dbReference>
<dbReference type="Proteomes" id="UP000654370">
    <property type="component" value="Unassembled WGS sequence"/>
</dbReference>
<evidence type="ECO:0000256" key="13">
    <source>
        <dbReference type="ARBA" id="ARBA00023136"/>
    </source>
</evidence>
<keyword evidence="10 22" id="KW-0732">Signal</keyword>
<keyword evidence="17" id="KW-0449">Lipoprotein</keyword>
<evidence type="ECO:0000256" key="15">
    <source>
        <dbReference type="ARBA" id="ARBA00023277"/>
    </source>
</evidence>
<keyword evidence="16" id="KW-0170">Cobalt</keyword>
<comment type="cofactor">
    <cofactor evidence="1">
        <name>Co(2+)</name>
        <dbReference type="ChEBI" id="CHEBI:48828"/>
    </cofactor>
</comment>
<evidence type="ECO:0000313" key="24">
    <source>
        <dbReference type="EMBL" id="KAG2174819.1"/>
    </source>
</evidence>
<accession>A0A8H7UCT3</accession>
<evidence type="ECO:0000256" key="6">
    <source>
        <dbReference type="ARBA" id="ARBA00022512"/>
    </source>
</evidence>
<keyword evidence="13" id="KW-0472">Membrane</keyword>
<evidence type="ECO:0000256" key="3">
    <source>
        <dbReference type="ARBA" id="ARBA00004609"/>
    </source>
</evidence>
<evidence type="ECO:0000256" key="20">
    <source>
        <dbReference type="ARBA" id="ARBA00024056"/>
    </source>
</evidence>
<dbReference type="InterPro" id="IPR002509">
    <property type="entry name" value="NODB_dom"/>
</dbReference>
<evidence type="ECO:0000256" key="22">
    <source>
        <dbReference type="SAM" id="SignalP"/>
    </source>
</evidence>
<comment type="catalytic activity">
    <reaction evidence="21">
        <text>[(1-&gt;4)-N-acetyl-beta-D-glucosaminyl](n) + n H2O = chitosan + n acetate</text>
        <dbReference type="Rhea" id="RHEA:10464"/>
        <dbReference type="Rhea" id="RHEA-COMP:9593"/>
        <dbReference type="Rhea" id="RHEA-COMP:9597"/>
        <dbReference type="ChEBI" id="CHEBI:15377"/>
        <dbReference type="ChEBI" id="CHEBI:17029"/>
        <dbReference type="ChEBI" id="CHEBI:30089"/>
        <dbReference type="ChEBI" id="CHEBI:57704"/>
        <dbReference type="EC" id="3.5.1.41"/>
    </reaction>
    <physiologicalReaction direction="left-to-right" evidence="21">
        <dbReference type="Rhea" id="RHEA:10465"/>
    </physiologicalReaction>
</comment>
<keyword evidence="7" id="KW-0964">Secreted</keyword>